<gene>
    <name evidence="1" type="ORF">CR164_08735</name>
</gene>
<organism evidence="1 2">
    <name type="scientific">Prosthecochloris marina</name>
    <dbReference type="NCBI Taxonomy" id="2017681"/>
    <lineage>
        <taxon>Bacteria</taxon>
        <taxon>Pseudomonadati</taxon>
        <taxon>Chlorobiota</taxon>
        <taxon>Chlorobiia</taxon>
        <taxon>Chlorobiales</taxon>
        <taxon>Chlorobiaceae</taxon>
        <taxon>Prosthecochloris</taxon>
    </lineage>
</organism>
<keyword evidence="2" id="KW-1185">Reference proteome</keyword>
<dbReference type="InterPro" id="IPR036318">
    <property type="entry name" value="FAD-bd_PCMH-like_sf"/>
</dbReference>
<accession>A0A317T8Y4</accession>
<dbReference type="EMBL" id="PDNZ01000005">
    <property type="protein sequence ID" value="PWW81891.1"/>
    <property type="molecule type" value="Genomic_DNA"/>
</dbReference>
<reference evidence="2" key="1">
    <citation type="submission" date="2017-10" db="EMBL/GenBank/DDBJ databases">
        <authorList>
            <person name="Gaisin V.A."/>
            <person name="Rysina M.S."/>
            <person name="Grouzdev D.S."/>
        </authorList>
    </citation>
    <scope>NUCLEOTIDE SEQUENCE [LARGE SCALE GENOMIC DNA]</scope>
    <source>
        <strain evidence="2">V1</strain>
    </source>
</reference>
<dbReference type="Proteomes" id="UP000246278">
    <property type="component" value="Unassembled WGS sequence"/>
</dbReference>
<dbReference type="GO" id="GO:0050660">
    <property type="term" value="F:flavin adenine dinucleotide binding"/>
    <property type="evidence" value="ECO:0007669"/>
    <property type="project" value="InterPro"/>
</dbReference>
<evidence type="ECO:0000313" key="1">
    <source>
        <dbReference type="EMBL" id="PWW81891.1"/>
    </source>
</evidence>
<dbReference type="SUPFAM" id="SSF56176">
    <property type="entry name" value="FAD-binding/transporter-associated domain-like"/>
    <property type="match status" value="1"/>
</dbReference>
<proteinExistence type="predicted"/>
<comment type="caution">
    <text evidence="1">The sequence shown here is derived from an EMBL/GenBank/DDBJ whole genome shotgun (WGS) entry which is preliminary data.</text>
</comment>
<protein>
    <submittedName>
        <fullName evidence="1">Uncharacterized protein</fullName>
    </submittedName>
</protein>
<sequence length="83" mass="9500">MLKLEELRDAIKGEIFVQEDMAKHDIKKVEGVADILVKPAGKKDLAKVLQLLRKSRFPYVVINKKGRVIFPDERYHGVVIVTD</sequence>
<dbReference type="OrthoDB" id="595430at2"/>
<name>A0A317T8Y4_9CHLB</name>
<dbReference type="InterPro" id="IPR016167">
    <property type="entry name" value="FAD-bd_PCMH_sub1"/>
</dbReference>
<dbReference type="RefSeq" id="WP_110023570.1">
    <property type="nucleotide sequence ID" value="NZ_PDNZ01000005.1"/>
</dbReference>
<evidence type="ECO:0000313" key="2">
    <source>
        <dbReference type="Proteomes" id="UP000246278"/>
    </source>
</evidence>
<dbReference type="AlphaFoldDB" id="A0A317T8Y4"/>
<dbReference type="Gene3D" id="3.30.43.10">
    <property type="entry name" value="Uridine Diphospho-n-acetylenolpyruvylglucosamine Reductase, domain 2"/>
    <property type="match status" value="1"/>
</dbReference>